<proteinExistence type="predicted"/>
<dbReference type="OrthoDB" id="307208at2"/>
<dbReference type="PANTHER" id="PTHR38030:SF2">
    <property type="entry name" value="PROTOPORPHYRINOGEN IX DEHYDROGENASE [QUINONE]"/>
    <property type="match status" value="1"/>
</dbReference>
<evidence type="ECO:0000259" key="1">
    <source>
        <dbReference type="Pfam" id="PF12641"/>
    </source>
</evidence>
<dbReference type="InterPro" id="IPR029039">
    <property type="entry name" value="Flavoprotein-like_sf"/>
</dbReference>
<dbReference type="GO" id="GO:0016651">
    <property type="term" value="F:oxidoreductase activity, acting on NAD(P)H"/>
    <property type="evidence" value="ECO:0007669"/>
    <property type="project" value="UniProtKB-ARBA"/>
</dbReference>
<dbReference type="InterPro" id="IPR001226">
    <property type="entry name" value="Flavodoxin_CS"/>
</dbReference>
<dbReference type="GO" id="GO:0070819">
    <property type="term" value="F:menaquinone-dependent protoporphyrinogen oxidase activity"/>
    <property type="evidence" value="ECO:0007669"/>
    <property type="project" value="TreeGrafter"/>
</dbReference>
<accession>A0A517DZC6</accession>
<reference evidence="2 3" key="1">
    <citation type="submission" date="2019-02" db="EMBL/GenBank/DDBJ databases">
        <title>Closed genome of Sporomusa termitida DSM 4440.</title>
        <authorList>
            <person name="Poehlein A."/>
            <person name="Daniel R."/>
        </authorList>
    </citation>
    <scope>NUCLEOTIDE SEQUENCE [LARGE SCALE GENOMIC DNA]</scope>
    <source>
        <strain evidence="2 3">DSM 4440</strain>
    </source>
</reference>
<evidence type="ECO:0000313" key="3">
    <source>
        <dbReference type="Proteomes" id="UP000320776"/>
    </source>
</evidence>
<keyword evidence="3" id="KW-1185">Reference proteome</keyword>
<name>A0A517DZC6_9FIRM</name>
<dbReference type="KEGG" id="sted:SPTER_41210"/>
<dbReference type="InterPro" id="IPR008254">
    <property type="entry name" value="Flavodoxin/NO_synth"/>
</dbReference>
<sequence>MQYIVLYSSRTGNTKKIAEAIGSVLPAATPCLPVGEAPVDLNAYDCVFAGFWVDRGSADPEAQQLLRQLEHPRVALFATLGADPKSQHAADSLSNAAALRPGGQPLVHSFICQGKVDPELIEQMKKMFPAGHPHAVDEKREALHKEASKHPDEADLAAAKAFAAETVKRLENLG</sequence>
<dbReference type="GO" id="GO:0009055">
    <property type="term" value="F:electron transfer activity"/>
    <property type="evidence" value="ECO:0007669"/>
    <property type="project" value="InterPro"/>
</dbReference>
<evidence type="ECO:0000313" key="2">
    <source>
        <dbReference type="EMBL" id="QDR82691.1"/>
    </source>
</evidence>
<dbReference type="Proteomes" id="UP000320776">
    <property type="component" value="Chromosome"/>
</dbReference>
<dbReference type="AlphaFoldDB" id="A0A517DZC6"/>
<feature type="domain" description="Flavodoxin-like" evidence="1">
    <location>
        <begin position="5"/>
        <end position="163"/>
    </location>
</feature>
<dbReference type="EMBL" id="CP036259">
    <property type="protein sequence ID" value="QDR82691.1"/>
    <property type="molecule type" value="Genomic_DNA"/>
</dbReference>
<dbReference type="RefSeq" id="WP_144352056.1">
    <property type="nucleotide sequence ID" value="NZ_CP036259.1"/>
</dbReference>
<dbReference type="InterPro" id="IPR052200">
    <property type="entry name" value="Protoporphyrinogen_IX_DH"/>
</dbReference>
<dbReference type="Pfam" id="PF12641">
    <property type="entry name" value="Flavodoxin_3"/>
    <property type="match status" value="1"/>
</dbReference>
<dbReference type="GO" id="GO:0010181">
    <property type="term" value="F:FMN binding"/>
    <property type="evidence" value="ECO:0007669"/>
    <property type="project" value="InterPro"/>
</dbReference>
<dbReference type="GO" id="GO:0006783">
    <property type="term" value="P:heme biosynthetic process"/>
    <property type="evidence" value="ECO:0007669"/>
    <property type="project" value="TreeGrafter"/>
</dbReference>
<gene>
    <name evidence="2" type="ORF">SPTER_41210</name>
</gene>
<protein>
    <submittedName>
        <fullName evidence="2">Flavodoxin domain protein</fullName>
    </submittedName>
</protein>
<dbReference type="Gene3D" id="3.40.50.360">
    <property type="match status" value="1"/>
</dbReference>
<dbReference type="SUPFAM" id="SSF52218">
    <property type="entry name" value="Flavoproteins"/>
    <property type="match status" value="1"/>
</dbReference>
<dbReference type="PROSITE" id="PS00201">
    <property type="entry name" value="FLAVODOXIN"/>
    <property type="match status" value="1"/>
</dbReference>
<dbReference type="PANTHER" id="PTHR38030">
    <property type="entry name" value="PROTOPORPHYRINOGEN IX DEHYDROGENASE [MENAQUINONE]"/>
    <property type="match status" value="1"/>
</dbReference>
<organism evidence="2 3">
    <name type="scientific">Sporomusa termitida</name>
    <dbReference type="NCBI Taxonomy" id="2377"/>
    <lineage>
        <taxon>Bacteria</taxon>
        <taxon>Bacillati</taxon>
        <taxon>Bacillota</taxon>
        <taxon>Negativicutes</taxon>
        <taxon>Selenomonadales</taxon>
        <taxon>Sporomusaceae</taxon>
        <taxon>Sporomusa</taxon>
    </lineage>
</organism>